<dbReference type="SMART" id="SM01143">
    <property type="entry name" value="DSX_dimer"/>
    <property type="match status" value="1"/>
</dbReference>
<dbReference type="Pfam" id="PF00751">
    <property type="entry name" value="DM"/>
    <property type="match status" value="1"/>
</dbReference>
<dbReference type="GO" id="GO:0046872">
    <property type="term" value="F:metal ion binding"/>
    <property type="evidence" value="ECO:0007669"/>
    <property type="project" value="UniProtKB-KW"/>
</dbReference>
<evidence type="ECO:0000256" key="2">
    <source>
        <dbReference type="ARBA" id="ARBA00022833"/>
    </source>
</evidence>
<protein>
    <submittedName>
        <fullName evidence="8">Putative veined wing proteinrated song production evidence-nas</fullName>
    </submittedName>
</protein>
<dbReference type="InterPro" id="IPR026607">
    <property type="entry name" value="DMRT"/>
</dbReference>
<dbReference type="PANTHER" id="PTHR12322:SF100">
    <property type="entry name" value="PROTEIN DOUBLESEX"/>
    <property type="match status" value="1"/>
</dbReference>
<feature type="DNA-binding region" description="DM" evidence="5">
    <location>
        <begin position="18"/>
        <end position="65"/>
    </location>
</feature>
<dbReference type="GO" id="GO:0000981">
    <property type="term" value="F:DNA-binding transcription factor activity, RNA polymerase II-specific"/>
    <property type="evidence" value="ECO:0007669"/>
    <property type="project" value="TreeGrafter"/>
</dbReference>
<evidence type="ECO:0000256" key="5">
    <source>
        <dbReference type="PROSITE-ProRule" id="PRU00070"/>
    </source>
</evidence>
<comment type="subcellular location">
    <subcellularLocation>
        <location evidence="5">Nucleus</location>
    </subcellularLocation>
</comment>
<keyword evidence="2 5" id="KW-0862">Zinc</keyword>
<evidence type="ECO:0000259" key="7">
    <source>
        <dbReference type="PROSITE" id="PS50809"/>
    </source>
</evidence>
<feature type="region of interest" description="Disordered" evidence="6">
    <location>
        <begin position="79"/>
        <end position="127"/>
    </location>
</feature>
<keyword evidence="3 5" id="KW-0238">DNA-binding</keyword>
<evidence type="ECO:0000256" key="1">
    <source>
        <dbReference type="ARBA" id="ARBA00022723"/>
    </source>
</evidence>
<dbReference type="PROSITE" id="PS40000">
    <property type="entry name" value="DM_1"/>
    <property type="match status" value="1"/>
</dbReference>
<evidence type="ECO:0000256" key="4">
    <source>
        <dbReference type="ARBA" id="ARBA00023242"/>
    </source>
</evidence>
<evidence type="ECO:0000256" key="6">
    <source>
        <dbReference type="SAM" id="MobiDB-lite"/>
    </source>
</evidence>
<feature type="compositionally biased region" description="Polar residues" evidence="6">
    <location>
        <begin position="87"/>
        <end position="110"/>
    </location>
</feature>
<organism evidence="8">
    <name type="scientific">Corethrella appendiculata</name>
    <dbReference type="NCBI Taxonomy" id="1370023"/>
    <lineage>
        <taxon>Eukaryota</taxon>
        <taxon>Metazoa</taxon>
        <taxon>Ecdysozoa</taxon>
        <taxon>Arthropoda</taxon>
        <taxon>Hexapoda</taxon>
        <taxon>Insecta</taxon>
        <taxon>Pterygota</taxon>
        <taxon>Neoptera</taxon>
        <taxon>Endopterygota</taxon>
        <taxon>Diptera</taxon>
        <taxon>Nematocera</taxon>
        <taxon>Culicoidea</taxon>
        <taxon>Chaoboridae</taxon>
        <taxon>Corethrella</taxon>
    </lineage>
</organism>
<evidence type="ECO:0000256" key="3">
    <source>
        <dbReference type="ARBA" id="ARBA00023125"/>
    </source>
</evidence>
<name>U5ESG2_9DIPT</name>
<dbReference type="EMBL" id="GANO01004847">
    <property type="protein sequence ID" value="JAB55024.1"/>
    <property type="molecule type" value="mRNA"/>
</dbReference>
<dbReference type="FunFam" id="4.10.1040.10:FF:000001">
    <property type="entry name" value="doublesex- and mab-3-related transcription factor 1"/>
    <property type="match status" value="1"/>
</dbReference>
<accession>U5ESG2</accession>
<dbReference type="GO" id="GO:0007548">
    <property type="term" value="P:sex differentiation"/>
    <property type="evidence" value="ECO:0007669"/>
    <property type="project" value="TreeGrafter"/>
</dbReference>
<dbReference type="AlphaFoldDB" id="U5ESG2"/>
<dbReference type="GO" id="GO:0000978">
    <property type="term" value="F:RNA polymerase II cis-regulatory region sequence-specific DNA binding"/>
    <property type="evidence" value="ECO:0007669"/>
    <property type="project" value="TreeGrafter"/>
</dbReference>
<keyword evidence="1 5" id="KW-0479">Metal-binding</keyword>
<proteinExistence type="evidence at transcript level"/>
<dbReference type="InterPro" id="IPR036407">
    <property type="entry name" value="DM_DNA-bd_sf"/>
</dbReference>
<keyword evidence="4 5" id="KW-0539">Nucleus</keyword>
<dbReference type="Pfam" id="PF08828">
    <property type="entry name" value="DSX_dimer"/>
    <property type="match status" value="1"/>
</dbReference>
<feature type="non-terminal residue" evidence="8">
    <location>
        <position position="1"/>
    </location>
</feature>
<dbReference type="PROSITE" id="PS50809">
    <property type="entry name" value="DM_2"/>
    <property type="match status" value="1"/>
</dbReference>
<reference evidence="8" key="1">
    <citation type="journal article" date="2014" name="Insect Biochem. Mol. Biol.">
        <title>An insight into the sialome of the frog biting fly, Corethrella appendiculata.</title>
        <authorList>
            <person name="Ribeiro J.M.C."/>
            <person name="Chagas A.C."/>
            <person name="Pham V.M."/>
            <person name="Lounibos L.P."/>
            <person name="Calvo E."/>
        </authorList>
    </citation>
    <scope>NUCLEOTIDE SEQUENCE</scope>
    <source>
        <tissue evidence="8">Salivary glands</tissue>
    </source>
</reference>
<sequence length="226" mass="25499">GASSSSNSSISPRTAPNCARCRNHALKIPLRGHKRFCKYRYCGCEKCRMTAERQRDMAHKTAQRRAEIQDKERTLCVGEIPAPPNHIQVSSGGSSNGQPISSPTNKSTPTPDVHIDPESSNSSIIGVSSSPRKYIHPINGNPHIVEQQLMQNDILLEKSHQLLEKFNYPWELLHLMYTILKYSRANIEEAARRIEEGQYVVNEYSKLHNLNMYDGVEIRGSNRQCG</sequence>
<feature type="domain" description="DM" evidence="7">
    <location>
        <begin position="18"/>
        <end position="65"/>
    </location>
</feature>
<dbReference type="SUPFAM" id="SSF82927">
    <property type="entry name" value="Cysteine-rich DNA binding domain, (DM domain)"/>
    <property type="match status" value="1"/>
</dbReference>
<evidence type="ECO:0000313" key="8">
    <source>
        <dbReference type="EMBL" id="JAB55024.1"/>
    </source>
</evidence>
<dbReference type="GO" id="GO:0005634">
    <property type="term" value="C:nucleus"/>
    <property type="evidence" value="ECO:0007669"/>
    <property type="project" value="UniProtKB-SubCell"/>
</dbReference>
<dbReference type="Gene3D" id="1.10.8.10">
    <property type="entry name" value="DNA helicase RuvA subunit, C-terminal domain"/>
    <property type="match status" value="1"/>
</dbReference>
<dbReference type="InterPro" id="IPR001275">
    <property type="entry name" value="DM_DNA-bd"/>
</dbReference>
<dbReference type="SMART" id="SM00301">
    <property type="entry name" value="DM"/>
    <property type="match status" value="1"/>
</dbReference>
<dbReference type="PANTHER" id="PTHR12322">
    <property type="entry name" value="DOUBLESEX AND MAB-3 RELATED TRANSCRIPTION FACTOR DMRT"/>
    <property type="match status" value="1"/>
</dbReference>
<dbReference type="InterPro" id="IPR014932">
    <property type="entry name" value="DSX_dimer"/>
</dbReference>
<dbReference type="Gene3D" id="4.10.1040.10">
    <property type="entry name" value="DM DNA-binding domain"/>
    <property type="match status" value="1"/>
</dbReference>